<evidence type="ECO:0000313" key="12">
    <source>
        <dbReference type="Proteomes" id="UP001320420"/>
    </source>
</evidence>
<comment type="caution">
    <text evidence="11">The sequence shown here is derived from an EMBL/GenBank/DDBJ whole genome shotgun (WGS) entry which is preliminary data.</text>
</comment>
<evidence type="ECO:0000259" key="9">
    <source>
        <dbReference type="Pfam" id="PF09329"/>
    </source>
</evidence>
<evidence type="ECO:0000259" key="10">
    <source>
        <dbReference type="Pfam" id="PF22379"/>
    </source>
</evidence>
<feature type="compositionally biased region" description="Low complexity" evidence="8">
    <location>
        <begin position="846"/>
        <end position="858"/>
    </location>
</feature>
<dbReference type="EMBL" id="JAKJXP020000040">
    <property type="protein sequence ID" value="KAK7752209.1"/>
    <property type="molecule type" value="Genomic_DNA"/>
</dbReference>
<feature type="compositionally biased region" description="Low complexity" evidence="8">
    <location>
        <begin position="127"/>
        <end position="141"/>
    </location>
</feature>
<dbReference type="FunFam" id="2.40.50.140:FF:000174">
    <property type="entry name" value="DNA replication licensing factor mcm10"/>
    <property type="match status" value="1"/>
</dbReference>
<keyword evidence="5" id="KW-0863">Zinc-finger</keyword>
<feature type="region of interest" description="Disordered" evidence="8">
    <location>
        <begin position="279"/>
        <end position="365"/>
    </location>
</feature>
<sequence>MPTNRAEPQWPPKSPHEALMGTPSGRERYRQMAERASPSPSPTKRNRIPARPASSQNLRVNDFDDDDAMDIDDEEEDEEVLRLKLQAIQAKLRLKQLQSAKAKRGPEDTAEIPSRPRSATIPSNVPTTARVTTTARSQSRTEGLRPSAITRPRSQADVQVPASPVRKAQPVQSQTSPSRVLLGIDKGLKGKDVSLKRAPSLRNTADTQSGGYLRRARTPTLEAGNSRSAQERPKTFSERLAAARSEEASRQERQARIREARSTAFELGKDEMERFKSNATEIPEVPQEPAQFSREEVLSGNNRLRRSNTVSNLRRPSQDENRSSSILSAGSSFEASEASQLKASTSTGTSGRKAPPSEVPEEEASAFEPYSSIHLSKRIIPHPVLARNLSGKKAYVIKDLLKHVKAPDFELPEIEQDIVVFGILASKSDPRAHKPVHNPRERKVAGAEAADPARGKYMVLKLVDLQWELELFLFGTGFDRYWKLTPGTLLAVLNPTVMPPPPGRADTGRFSLVINSGQDTILEVGAARDLGFCKSVKKDGDLCNSWVNRKRTEFCEFHMNAALAKHRQARQDVNAFDTGLGPGGSGGGGRGRGNKKQNGGGNGNSQYRPNSNRWGDDGDDRARENKGHWFISRASSAATMLDNECLPGQVAERAERGEALRRRLAAQEKERDLMKTLGKVGSGAGREYMELAQKKQKAAAAAAAAGKDGSDQQQQQQQDSGSAATTATAPVDARSLGLLGGKGSGQPHIHLSPVKRKRTTTLVPGGGGGSSFLSSSVTMSGAGSRVSTSRGGGAATTTTSSGTRNGRNNNNNNTSSTGRSASALGWGGNLRDKLTRMKDGANLREGSNSNGNGSNSNNTQGGAKNGGGRDADRSPVRKKTRFVTEKGIREAGRESLGGELTVTNNATATATAATPAAKARGRGRMVVMEDAADDDDDDDDELVILR</sequence>
<dbReference type="GO" id="GO:0003697">
    <property type="term" value="F:single-stranded DNA binding"/>
    <property type="evidence" value="ECO:0007669"/>
    <property type="project" value="InterPro"/>
</dbReference>
<feature type="compositionally biased region" description="Polar residues" evidence="8">
    <location>
        <begin position="341"/>
        <end position="350"/>
    </location>
</feature>
<dbReference type="GO" id="GO:0008270">
    <property type="term" value="F:zinc ion binding"/>
    <property type="evidence" value="ECO:0007669"/>
    <property type="project" value="UniProtKB-KW"/>
</dbReference>
<protein>
    <recommendedName>
        <fullName evidence="13">Zinc finger Mcm10/DnaG-type domain-containing protein</fullName>
    </recommendedName>
</protein>
<evidence type="ECO:0000256" key="5">
    <source>
        <dbReference type="ARBA" id="ARBA00022771"/>
    </source>
</evidence>
<dbReference type="PANTHER" id="PTHR13454:SF11">
    <property type="entry name" value="PROTEIN MCM10 HOMOLOG"/>
    <property type="match status" value="1"/>
</dbReference>
<dbReference type="Pfam" id="PF09329">
    <property type="entry name" value="zf-primase"/>
    <property type="match status" value="1"/>
</dbReference>
<feature type="compositionally biased region" description="Polar residues" evidence="8">
    <location>
        <begin position="299"/>
        <end position="315"/>
    </location>
</feature>
<dbReference type="PANTHER" id="PTHR13454">
    <property type="entry name" value="PROTEIN MCM10 HOMOLOG"/>
    <property type="match status" value="1"/>
</dbReference>
<dbReference type="GO" id="GO:0043596">
    <property type="term" value="C:nuclear replication fork"/>
    <property type="evidence" value="ECO:0007669"/>
    <property type="project" value="TreeGrafter"/>
</dbReference>
<feature type="domain" description="Zinc finger Mcm10/DnaG-type" evidence="9">
    <location>
        <begin position="525"/>
        <end position="570"/>
    </location>
</feature>
<evidence type="ECO:0000256" key="7">
    <source>
        <dbReference type="ARBA" id="ARBA00023242"/>
    </source>
</evidence>
<feature type="compositionally biased region" description="Low complexity" evidence="8">
    <location>
        <begin position="795"/>
        <end position="823"/>
    </location>
</feature>
<accession>A0AAN9YS65</accession>
<dbReference type="GO" id="GO:0003688">
    <property type="term" value="F:DNA replication origin binding"/>
    <property type="evidence" value="ECO:0007669"/>
    <property type="project" value="TreeGrafter"/>
</dbReference>
<evidence type="ECO:0000256" key="4">
    <source>
        <dbReference type="ARBA" id="ARBA00022723"/>
    </source>
</evidence>
<dbReference type="Pfam" id="PF22379">
    <property type="entry name" value="OB_MCM10"/>
    <property type="match status" value="1"/>
</dbReference>
<feature type="domain" description="MCM10 OB-fold" evidence="10">
    <location>
        <begin position="455"/>
        <end position="516"/>
    </location>
</feature>
<feature type="region of interest" description="Disordered" evidence="8">
    <location>
        <begin position="575"/>
        <end position="621"/>
    </location>
</feature>
<name>A0AAN9YS65_9PEZI</name>
<dbReference type="GO" id="GO:0006270">
    <property type="term" value="P:DNA replication initiation"/>
    <property type="evidence" value="ECO:0007669"/>
    <property type="project" value="InterPro"/>
</dbReference>
<feature type="region of interest" description="Disordered" evidence="8">
    <location>
        <begin position="841"/>
        <end position="880"/>
    </location>
</feature>
<proteinExistence type="inferred from homology"/>
<gene>
    <name evidence="11" type="ORF">SLS62_005743</name>
</gene>
<feature type="compositionally biased region" description="Basic and acidic residues" evidence="8">
    <location>
        <begin position="186"/>
        <end position="195"/>
    </location>
</feature>
<feature type="region of interest" description="Disordered" evidence="8">
    <location>
        <begin position="96"/>
        <end position="256"/>
    </location>
</feature>
<dbReference type="Proteomes" id="UP001320420">
    <property type="component" value="Unassembled WGS sequence"/>
</dbReference>
<feature type="compositionally biased region" description="Low complexity" evidence="8">
    <location>
        <begin position="702"/>
        <end position="729"/>
    </location>
</feature>
<evidence type="ECO:0000256" key="1">
    <source>
        <dbReference type="ARBA" id="ARBA00004123"/>
    </source>
</evidence>
<evidence type="ECO:0000256" key="2">
    <source>
        <dbReference type="ARBA" id="ARBA00009679"/>
    </source>
</evidence>
<dbReference type="Gene3D" id="2.40.50.140">
    <property type="entry name" value="Nucleic acid-binding proteins"/>
    <property type="match status" value="1"/>
</dbReference>
<comment type="similarity">
    <text evidence="2">Belongs to the MCM10 family.</text>
</comment>
<dbReference type="InterPro" id="IPR015408">
    <property type="entry name" value="Znf_Mcm10/DnaG"/>
</dbReference>
<feature type="compositionally biased region" description="Low complexity" evidence="8">
    <location>
        <begin position="771"/>
        <end position="781"/>
    </location>
</feature>
<feature type="compositionally biased region" description="Gly residues" evidence="8">
    <location>
        <begin position="580"/>
        <end position="591"/>
    </location>
</feature>
<feature type="compositionally biased region" description="Low complexity" evidence="8">
    <location>
        <begin position="328"/>
        <end position="339"/>
    </location>
</feature>
<feature type="compositionally biased region" description="Basic and acidic residues" evidence="8">
    <location>
        <begin position="244"/>
        <end position="256"/>
    </location>
</feature>
<evidence type="ECO:0000256" key="3">
    <source>
        <dbReference type="ARBA" id="ARBA00022705"/>
    </source>
</evidence>
<dbReference type="InterPro" id="IPR012340">
    <property type="entry name" value="NA-bd_OB-fold"/>
</dbReference>
<feature type="compositionally biased region" description="Polar residues" evidence="8">
    <location>
        <begin position="201"/>
        <end position="210"/>
    </location>
</feature>
<reference evidence="11 12" key="1">
    <citation type="submission" date="2024-02" db="EMBL/GenBank/DDBJ databases">
        <title>De novo assembly and annotation of 12 fungi associated with fruit tree decline syndrome in Ontario, Canada.</title>
        <authorList>
            <person name="Sulman M."/>
            <person name="Ellouze W."/>
            <person name="Ilyukhin E."/>
        </authorList>
    </citation>
    <scope>NUCLEOTIDE SEQUENCE [LARGE SCALE GENOMIC DNA]</scope>
    <source>
        <strain evidence="11 12">M11/M66-122</strain>
    </source>
</reference>
<keyword evidence="4" id="KW-0479">Metal-binding</keyword>
<feature type="region of interest" description="Disordered" evidence="8">
    <location>
        <begin position="702"/>
        <end position="829"/>
    </location>
</feature>
<evidence type="ECO:0008006" key="13">
    <source>
        <dbReference type="Google" id="ProtNLM"/>
    </source>
</evidence>
<feature type="region of interest" description="Disordered" evidence="8">
    <location>
        <begin position="1"/>
        <end position="77"/>
    </location>
</feature>
<keyword evidence="12" id="KW-1185">Reference proteome</keyword>
<keyword evidence="7" id="KW-0539">Nucleus</keyword>
<evidence type="ECO:0000313" key="11">
    <source>
        <dbReference type="EMBL" id="KAK7752209.1"/>
    </source>
</evidence>
<comment type="subcellular location">
    <subcellularLocation>
        <location evidence="1">Nucleus</location>
    </subcellularLocation>
</comment>
<keyword evidence="3" id="KW-0235">DNA replication</keyword>
<dbReference type="AlphaFoldDB" id="A0AAN9YS65"/>
<organism evidence="11 12">
    <name type="scientific">Diatrype stigma</name>
    <dbReference type="NCBI Taxonomy" id="117547"/>
    <lineage>
        <taxon>Eukaryota</taxon>
        <taxon>Fungi</taxon>
        <taxon>Dikarya</taxon>
        <taxon>Ascomycota</taxon>
        <taxon>Pezizomycotina</taxon>
        <taxon>Sordariomycetes</taxon>
        <taxon>Xylariomycetidae</taxon>
        <taxon>Xylariales</taxon>
        <taxon>Diatrypaceae</taxon>
        <taxon>Diatrype</taxon>
    </lineage>
</organism>
<keyword evidence="6" id="KW-0862">Zinc</keyword>
<feature type="compositionally biased region" description="Acidic residues" evidence="8">
    <location>
        <begin position="63"/>
        <end position="77"/>
    </location>
</feature>
<dbReference type="InterPro" id="IPR055065">
    <property type="entry name" value="OB_MCM10"/>
</dbReference>
<evidence type="ECO:0000256" key="8">
    <source>
        <dbReference type="SAM" id="MobiDB-lite"/>
    </source>
</evidence>
<dbReference type="InterPro" id="IPR040184">
    <property type="entry name" value="Mcm10"/>
</dbReference>
<evidence type="ECO:0000256" key="6">
    <source>
        <dbReference type="ARBA" id="ARBA00022833"/>
    </source>
</evidence>